<evidence type="ECO:0000256" key="2">
    <source>
        <dbReference type="ARBA" id="ARBA00023242"/>
    </source>
</evidence>
<dbReference type="Proteomes" id="UP001174691">
    <property type="component" value="Unassembled WGS sequence"/>
</dbReference>
<name>A0AA38S4P6_9PEZI</name>
<keyword evidence="5" id="KW-1185">Reference proteome</keyword>
<evidence type="ECO:0000256" key="3">
    <source>
        <dbReference type="SAM" id="MobiDB-lite"/>
    </source>
</evidence>
<feature type="region of interest" description="Disordered" evidence="3">
    <location>
        <begin position="327"/>
        <end position="374"/>
    </location>
</feature>
<dbReference type="GO" id="GO:0005634">
    <property type="term" value="C:nucleus"/>
    <property type="evidence" value="ECO:0007669"/>
    <property type="project" value="UniProtKB-SubCell"/>
</dbReference>
<sequence length="451" mass="49129">MEGCSNRYRYLHNRALTVARAISLHLIDAPGQGTDDNDPLTEVKRRVWWHIASTDWLLSTMGGPRDRTYQVSPRHMLVNFPRNLNVKDESNAQAANTPTDMTYFILRTRLAEVCRQVVDSLPLGGCDIDGLPYEQVSAISQLFSDAMASMPPDFALDAPMRPDSPPDIVVNRQIIHLAFHARIARIFRPFLLVPDTPQPGRDFDPRCSQYRSICLRSARSVLVTASNLLRESLDESAVRLWPLPLMHRSGCVISHTFMACVVLGTDPKLAPAGTTGAGCDSADAQAIRRELAEARRLLERVGERSPMAASLVGKLVGVLKRHALHAAGEHHQPEAGSSATTTDCLSTDTQGQAVPSGSVTATPNTDGTAVEPHNGWAEQQPSYIENSQHGQTSDAGAMKDINWELDDGVGEFNTQMLDGIEWAALMGVGLADANSWGDLFADLDAAFPASM</sequence>
<dbReference type="AlphaFoldDB" id="A0AA38S4P6"/>
<evidence type="ECO:0000313" key="5">
    <source>
        <dbReference type="Proteomes" id="UP001174691"/>
    </source>
</evidence>
<evidence type="ECO:0000256" key="1">
    <source>
        <dbReference type="ARBA" id="ARBA00004123"/>
    </source>
</evidence>
<keyword evidence="2" id="KW-0539">Nucleus</keyword>
<evidence type="ECO:0000313" key="4">
    <source>
        <dbReference type="EMBL" id="KAJ9150594.1"/>
    </source>
</evidence>
<dbReference type="CDD" id="cd12148">
    <property type="entry name" value="fungal_TF_MHR"/>
    <property type="match status" value="1"/>
</dbReference>
<dbReference type="EMBL" id="JANBVN010000069">
    <property type="protein sequence ID" value="KAJ9150594.1"/>
    <property type="molecule type" value="Genomic_DNA"/>
</dbReference>
<evidence type="ECO:0008006" key="6">
    <source>
        <dbReference type="Google" id="ProtNLM"/>
    </source>
</evidence>
<gene>
    <name evidence="4" type="ORF">NKR19_g5203</name>
</gene>
<protein>
    <recommendedName>
        <fullName evidence="6">Transcription factor domain-containing protein</fullName>
    </recommendedName>
</protein>
<accession>A0AA38S4P6</accession>
<reference evidence="4" key="1">
    <citation type="submission" date="2022-07" db="EMBL/GenBank/DDBJ databases">
        <title>Fungi with potential for degradation of polypropylene.</title>
        <authorList>
            <person name="Gostincar C."/>
        </authorList>
    </citation>
    <scope>NUCLEOTIDE SEQUENCE</scope>
    <source>
        <strain evidence="4">EXF-13287</strain>
    </source>
</reference>
<dbReference type="PANTHER" id="PTHR31001:SF90">
    <property type="entry name" value="CENTROMERE DNA-BINDING PROTEIN COMPLEX CBF3 SUBUNIT B"/>
    <property type="match status" value="1"/>
</dbReference>
<organism evidence="4 5">
    <name type="scientific">Coniochaeta hoffmannii</name>
    <dbReference type="NCBI Taxonomy" id="91930"/>
    <lineage>
        <taxon>Eukaryota</taxon>
        <taxon>Fungi</taxon>
        <taxon>Dikarya</taxon>
        <taxon>Ascomycota</taxon>
        <taxon>Pezizomycotina</taxon>
        <taxon>Sordariomycetes</taxon>
        <taxon>Sordariomycetidae</taxon>
        <taxon>Coniochaetales</taxon>
        <taxon>Coniochaetaceae</taxon>
        <taxon>Coniochaeta</taxon>
    </lineage>
</organism>
<feature type="compositionally biased region" description="Polar residues" evidence="3">
    <location>
        <begin position="335"/>
        <end position="367"/>
    </location>
</feature>
<comment type="caution">
    <text evidence="4">The sequence shown here is derived from an EMBL/GenBank/DDBJ whole genome shotgun (WGS) entry which is preliminary data.</text>
</comment>
<comment type="subcellular location">
    <subcellularLocation>
        <location evidence="1">Nucleus</location>
    </subcellularLocation>
</comment>
<dbReference type="PANTHER" id="PTHR31001">
    <property type="entry name" value="UNCHARACTERIZED TRANSCRIPTIONAL REGULATORY PROTEIN"/>
    <property type="match status" value="1"/>
</dbReference>
<dbReference type="InterPro" id="IPR050613">
    <property type="entry name" value="Sec_Metabolite_Reg"/>
</dbReference>
<proteinExistence type="predicted"/>